<evidence type="ECO:0000256" key="1">
    <source>
        <dbReference type="ARBA" id="ARBA00004193"/>
    </source>
</evidence>
<comment type="subcellular location">
    <subcellularLocation>
        <location evidence="1">Cell membrane</location>
        <topology evidence="1">Lipid-anchor</topology>
    </subcellularLocation>
</comment>
<dbReference type="PANTHER" id="PTHR34296:SF2">
    <property type="entry name" value="ABC TRANSPORTER GUANOSINE-BINDING PROTEIN NUPN"/>
    <property type="match status" value="1"/>
</dbReference>
<protein>
    <submittedName>
        <fullName evidence="9">BMP family protein</fullName>
    </submittedName>
</protein>
<organism evidence="9 10">
    <name type="scientific">Tianweitania sediminis</name>
    <dbReference type="NCBI Taxonomy" id="1502156"/>
    <lineage>
        <taxon>Bacteria</taxon>
        <taxon>Pseudomonadati</taxon>
        <taxon>Pseudomonadota</taxon>
        <taxon>Alphaproteobacteria</taxon>
        <taxon>Hyphomicrobiales</taxon>
        <taxon>Phyllobacteriaceae</taxon>
        <taxon>Tianweitania</taxon>
    </lineage>
</organism>
<evidence type="ECO:0000256" key="5">
    <source>
        <dbReference type="ARBA" id="ARBA00023136"/>
    </source>
</evidence>
<evidence type="ECO:0000256" key="7">
    <source>
        <dbReference type="SAM" id="SignalP"/>
    </source>
</evidence>
<keyword evidence="4 7" id="KW-0732">Signal</keyword>
<evidence type="ECO:0000313" key="10">
    <source>
        <dbReference type="Proteomes" id="UP000666240"/>
    </source>
</evidence>
<evidence type="ECO:0000256" key="2">
    <source>
        <dbReference type="ARBA" id="ARBA00008610"/>
    </source>
</evidence>
<dbReference type="GO" id="GO:0005886">
    <property type="term" value="C:plasma membrane"/>
    <property type="evidence" value="ECO:0007669"/>
    <property type="project" value="UniProtKB-SubCell"/>
</dbReference>
<dbReference type="CDD" id="cd06304">
    <property type="entry name" value="PBP1_BmpA_Med_PnrA-like"/>
    <property type="match status" value="1"/>
</dbReference>
<dbReference type="PANTHER" id="PTHR34296">
    <property type="entry name" value="TRANSCRIPTIONAL ACTIVATOR PROTEIN MED"/>
    <property type="match status" value="1"/>
</dbReference>
<gene>
    <name evidence="9" type="ORF">J5Y06_15285</name>
</gene>
<evidence type="ECO:0000256" key="4">
    <source>
        <dbReference type="ARBA" id="ARBA00022729"/>
    </source>
</evidence>
<sequence>MTKWMKSSVLAAVTATLMAGAALAADVKSIAILTPEEGTDFGWNQQGVDAAKAAAEAAGIEAIVASGLGYGDVRPAMREIAADGASLIIAHASGYATSAPEIAAETNVPVAIVDSPQALKEGLVADYTLSGHQGAYLAGRLAAKMSKSKHVGIVVSGEPPSWNSQSAGFAEGVKAENPDVKITYAVIGPAAYSDAAGGRRVTESVIAAGADIIFGQGNGSSFGMLQAVETTKTADGGKVLFIDVIGDKTSVAKDFLLSSVVWDITPVYSAMIQDLKDDTFGTKRYAIGLADDSVKLLKTDQIPDDVWSEIQKIREQIIAGDIKVEPTFEASAVRTLMTDVSADAK</sequence>
<feature type="domain" description="ABC transporter substrate-binding protein PnrA-like" evidence="8">
    <location>
        <begin position="28"/>
        <end position="325"/>
    </location>
</feature>
<dbReference type="Proteomes" id="UP000666240">
    <property type="component" value="Unassembled WGS sequence"/>
</dbReference>
<dbReference type="RefSeq" id="WP_209336060.1">
    <property type="nucleotide sequence ID" value="NZ_JAGIYY010000005.1"/>
</dbReference>
<keyword evidence="3" id="KW-1003">Cell membrane</keyword>
<evidence type="ECO:0000256" key="6">
    <source>
        <dbReference type="ARBA" id="ARBA00023288"/>
    </source>
</evidence>
<dbReference type="Gene3D" id="3.40.50.2300">
    <property type="match status" value="2"/>
</dbReference>
<evidence type="ECO:0000259" key="8">
    <source>
        <dbReference type="Pfam" id="PF02608"/>
    </source>
</evidence>
<comment type="similarity">
    <text evidence="2">Belongs to the BMP lipoprotein family.</text>
</comment>
<feature type="chain" id="PRO_5035238634" evidence="7">
    <location>
        <begin position="25"/>
        <end position="345"/>
    </location>
</feature>
<reference evidence="9" key="1">
    <citation type="submission" date="2021-03" db="EMBL/GenBank/DDBJ databases">
        <title>Genome sequencing and assembly of Tianweitania sediminis.</title>
        <authorList>
            <person name="Chhetri G."/>
        </authorList>
    </citation>
    <scope>NUCLEOTIDE SEQUENCE</scope>
    <source>
        <strain evidence="9">Z8</strain>
    </source>
</reference>
<dbReference type="InterPro" id="IPR028082">
    <property type="entry name" value="Peripla_BP_I"/>
</dbReference>
<dbReference type="InterPro" id="IPR003760">
    <property type="entry name" value="PnrA-like"/>
</dbReference>
<evidence type="ECO:0000256" key="3">
    <source>
        <dbReference type="ARBA" id="ARBA00022475"/>
    </source>
</evidence>
<comment type="caution">
    <text evidence="9">The sequence shown here is derived from an EMBL/GenBank/DDBJ whole genome shotgun (WGS) entry which is preliminary data.</text>
</comment>
<dbReference type="SUPFAM" id="SSF53822">
    <property type="entry name" value="Periplasmic binding protein-like I"/>
    <property type="match status" value="1"/>
</dbReference>
<accession>A0A8J7RQ67</accession>
<keyword evidence="10" id="KW-1185">Reference proteome</keyword>
<keyword evidence="6" id="KW-0449">Lipoprotein</keyword>
<feature type="signal peptide" evidence="7">
    <location>
        <begin position="1"/>
        <end position="24"/>
    </location>
</feature>
<keyword evidence="5" id="KW-0472">Membrane</keyword>
<proteinExistence type="inferred from homology"/>
<name>A0A8J7RQ67_9HYPH</name>
<dbReference type="Pfam" id="PF02608">
    <property type="entry name" value="Bmp"/>
    <property type="match status" value="1"/>
</dbReference>
<evidence type="ECO:0000313" key="9">
    <source>
        <dbReference type="EMBL" id="MBP0440019.1"/>
    </source>
</evidence>
<dbReference type="InterPro" id="IPR050957">
    <property type="entry name" value="BMP_lipoprotein"/>
</dbReference>
<dbReference type="EMBL" id="JAGIYY010000005">
    <property type="protein sequence ID" value="MBP0440019.1"/>
    <property type="molecule type" value="Genomic_DNA"/>
</dbReference>
<dbReference type="AlphaFoldDB" id="A0A8J7RQ67"/>